<organism evidence="10 11">
    <name type="scientific">Aquicella siphonis</name>
    <dbReference type="NCBI Taxonomy" id="254247"/>
    <lineage>
        <taxon>Bacteria</taxon>
        <taxon>Pseudomonadati</taxon>
        <taxon>Pseudomonadota</taxon>
        <taxon>Gammaproteobacteria</taxon>
        <taxon>Legionellales</taxon>
        <taxon>Coxiellaceae</taxon>
        <taxon>Aquicella</taxon>
    </lineage>
</organism>
<dbReference type="Pfam" id="PF01447">
    <property type="entry name" value="Peptidase_M4"/>
    <property type="match status" value="1"/>
</dbReference>
<keyword evidence="1" id="KW-0645">Protease</keyword>
<evidence type="ECO:0000256" key="5">
    <source>
        <dbReference type="ARBA" id="ARBA00023049"/>
    </source>
</evidence>
<protein>
    <submittedName>
        <fullName evidence="10">Elastase</fullName>
    </submittedName>
</protein>
<dbReference type="Gene3D" id="3.10.170.10">
    <property type="match status" value="1"/>
</dbReference>
<feature type="chain" id="PRO_5022703391" evidence="7">
    <location>
        <begin position="20"/>
        <end position="374"/>
    </location>
</feature>
<feature type="domain" description="Peptidase M4" evidence="8">
    <location>
        <begin position="86"/>
        <end position="208"/>
    </location>
</feature>
<evidence type="ECO:0000256" key="7">
    <source>
        <dbReference type="SAM" id="SignalP"/>
    </source>
</evidence>
<keyword evidence="7" id="KW-0732">Signal</keyword>
<dbReference type="PANTHER" id="PTHR33794:SF1">
    <property type="entry name" value="BACILLOLYSIN"/>
    <property type="match status" value="1"/>
</dbReference>
<dbReference type="Gene3D" id="1.10.390.10">
    <property type="entry name" value="Neutral Protease Domain 2"/>
    <property type="match status" value="1"/>
</dbReference>
<dbReference type="KEGG" id="asip:AQUSIP_01200"/>
<keyword evidence="6" id="KW-0865">Zymogen</keyword>
<dbReference type="InterPro" id="IPR027268">
    <property type="entry name" value="Peptidase_M4/M1_CTD_sf"/>
</dbReference>
<dbReference type="InterPro" id="IPR050728">
    <property type="entry name" value="Zinc_Metalloprotease_M4"/>
</dbReference>
<dbReference type="OrthoDB" id="5378341at2"/>
<evidence type="ECO:0000256" key="1">
    <source>
        <dbReference type="ARBA" id="ARBA00022670"/>
    </source>
</evidence>
<keyword evidence="5" id="KW-0482">Metalloprotease</keyword>
<evidence type="ECO:0000256" key="6">
    <source>
        <dbReference type="ARBA" id="ARBA00023145"/>
    </source>
</evidence>
<dbReference type="Proteomes" id="UP000324194">
    <property type="component" value="Chromosome 1"/>
</dbReference>
<evidence type="ECO:0000313" key="11">
    <source>
        <dbReference type="Proteomes" id="UP000324194"/>
    </source>
</evidence>
<evidence type="ECO:0000259" key="9">
    <source>
        <dbReference type="Pfam" id="PF02868"/>
    </source>
</evidence>
<accession>A0A5E4PET3</accession>
<dbReference type="RefSeq" id="WP_148337618.1">
    <property type="nucleotide sequence ID" value="NZ_LR699119.1"/>
</dbReference>
<feature type="domain" description="Peptidase M4 C-terminal" evidence="9">
    <location>
        <begin position="230"/>
        <end position="368"/>
    </location>
</feature>
<feature type="signal peptide" evidence="7">
    <location>
        <begin position="1"/>
        <end position="19"/>
    </location>
</feature>
<dbReference type="PANTHER" id="PTHR33794">
    <property type="entry name" value="BACILLOLYSIN"/>
    <property type="match status" value="1"/>
</dbReference>
<proteinExistence type="predicted"/>
<dbReference type="GO" id="GO:0004222">
    <property type="term" value="F:metalloendopeptidase activity"/>
    <property type="evidence" value="ECO:0007669"/>
    <property type="project" value="InterPro"/>
</dbReference>
<sequence>MHKVITLGLSFTFLTSAWAAQSQPSLFPIKSQAELTSRHSKFKENITTIAYLVKAGGYGGNEQIGKLIYAGISPNLPELTVSRDAATGICYMMNENANVTDRDYKTLNFSCISTDPSHFNLYWNDNFGAMNGGYSPANDMLYAVDTVTNMFKDWYNIPPVVDGTLKKRINVSILKNWNNATADVKDGIWVGDGIGSEIGYPLTSLGVISFLTGMIFTEQNSNLYDGEYAQSSGIAHAFYSMTAMAAEYYATGKNTWQVGADISRNGVALHYLDRPSKNGKDIDTLSQYHEGMQAFESCGLFNRAFYLLATSNGWDTHKAYNVFVQANRFHWRDRRMDFQKGACEVVISARELGYETASVMNAFSYVGIDDVRLC</sequence>
<evidence type="ECO:0000259" key="8">
    <source>
        <dbReference type="Pfam" id="PF01447"/>
    </source>
</evidence>
<dbReference type="Pfam" id="PF02868">
    <property type="entry name" value="Peptidase_M4_C"/>
    <property type="match status" value="1"/>
</dbReference>
<dbReference type="SUPFAM" id="SSF55486">
    <property type="entry name" value="Metalloproteases ('zincins'), catalytic domain"/>
    <property type="match status" value="1"/>
</dbReference>
<evidence type="ECO:0000256" key="4">
    <source>
        <dbReference type="ARBA" id="ARBA00022833"/>
    </source>
</evidence>
<name>A0A5E4PET3_9COXI</name>
<dbReference type="InterPro" id="IPR001570">
    <property type="entry name" value="Peptidase_M4_C_domain"/>
</dbReference>
<reference evidence="10 11" key="1">
    <citation type="submission" date="2019-08" db="EMBL/GenBank/DDBJ databases">
        <authorList>
            <person name="Guy L."/>
        </authorList>
    </citation>
    <scope>NUCLEOTIDE SEQUENCE [LARGE SCALE GENOMIC DNA]</scope>
    <source>
        <strain evidence="10 11">SGT-108</strain>
    </source>
</reference>
<evidence type="ECO:0000313" key="10">
    <source>
        <dbReference type="EMBL" id="VVC74846.1"/>
    </source>
</evidence>
<evidence type="ECO:0000256" key="2">
    <source>
        <dbReference type="ARBA" id="ARBA00022723"/>
    </source>
</evidence>
<gene>
    <name evidence="10" type="primary">lasB</name>
    <name evidence="10" type="ORF">AQUSIP_01200</name>
</gene>
<dbReference type="AlphaFoldDB" id="A0A5E4PET3"/>
<dbReference type="EMBL" id="LR699119">
    <property type="protein sequence ID" value="VVC74846.1"/>
    <property type="molecule type" value="Genomic_DNA"/>
</dbReference>
<evidence type="ECO:0000256" key="3">
    <source>
        <dbReference type="ARBA" id="ARBA00022801"/>
    </source>
</evidence>
<dbReference type="GO" id="GO:0006508">
    <property type="term" value="P:proteolysis"/>
    <property type="evidence" value="ECO:0007669"/>
    <property type="project" value="UniProtKB-KW"/>
</dbReference>
<keyword evidence="3" id="KW-0378">Hydrolase</keyword>
<dbReference type="GO" id="GO:0046872">
    <property type="term" value="F:metal ion binding"/>
    <property type="evidence" value="ECO:0007669"/>
    <property type="project" value="UniProtKB-KW"/>
</dbReference>
<keyword evidence="4" id="KW-0862">Zinc</keyword>
<keyword evidence="11" id="KW-1185">Reference proteome</keyword>
<keyword evidence="2" id="KW-0479">Metal-binding</keyword>
<dbReference type="InterPro" id="IPR013856">
    <property type="entry name" value="Peptidase_M4_domain"/>
</dbReference>